<feature type="transmembrane region" description="Helical" evidence="1">
    <location>
        <begin position="208"/>
        <end position="229"/>
    </location>
</feature>
<accession>A0A6M1LA74</accession>
<feature type="chain" id="PRO_5038349733" evidence="2">
    <location>
        <begin position="25"/>
        <end position="235"/>
    </location>
</feature>
<evidence type="ECO:0000259" key="3">
    <source>
        <dbReference type="Pfam" id="PF07987"/>
    </source>
</evidence>
<dbReference type="PROSITE" id="PS51318">
    <property type="entry name" value="TAT"/>
    <property type="match status" value="1"/>
</dbReference>
<feature type="domain" description="YncI copper-binding" evidence="3">
    <location>
        <begin position="33"/>
        <end position="178"/>
    </location>
</feature>
<evidence type="ECO:0000256" key="1">
    <source>
        <dbReference type="SAM" id="Phobius"/>
    </source>
</evidence>
<keyword evidence="1" id="KW-0472">Membrane</keyword>
<evidence type="ECO:0000256" key="2">
    <source>
        <dbReference type="SAM" id="SignalP"/>
    </source>
</evidence>
<dbReference type="InterPro" id="IPR038507">
    <property type="entry name" value="YcnI-like_sf"/>
</dbReference>
<dbReference type="Proteomes" id="UP000478148">
    <property type="component" value="Unassembled WGS sequence"/>
</dbReference>
<dbReference type="CDD" id="cd08545">
    <property type="entry name" value="YcnI_like"/>
    <property type="match status" value="1"/>
</dbReference>
<dbReference type="InterPro" id="IPR012533">
    <property type="entry name" value="YcnI-copper_dom"/>
</dbReference>
<keyword evidence="1" id="KW-0812">Transmembrane</keyword>
<dbReference type="InterPro" id="IPR006311">
    <property type="entry name" value="TAT_signal"/>
</dbReference>
<evidence type="ECO:0000313" key="5">
    <source>
        <dbReference type="Proteomes" id="UP000478148"/>
    </source>
</evidence>
<name>A0A6M1LA74_9ACTN</name>
<dbReference type="RefSeq" id="WP_164448966.1">
    <property type="nucleotide sequence ID" value="NZ_SAIY01000008.1"/>
</dbReference>
<keyword evidence="5" id="KW-1185">Reference proteome</keyword>
<keyword evidence="2" id="KW-0732">Signal</keyword>
<dbReference type="EMBL" id="SAIY01000008">
    <property type="protein sequence ID" value="NGM15097.1"/>
    <property type="molecule type" value="Genomic_DNA"/>
</dbReference>
<reference evidence="4 5" key="1">
    <citation type="submission" date="2020-02" db="EMBL/GenBank/DDBJ databases">
        <title>Draft Genome Sequence of Verrucosispora sp. Strain CWR15, Isolated from Gulf of Mexico Sponge.</title>
        <authorList>
            <person name="Kennedy S.J."/>
            <person name="Cella E."/>
            <person name="Azarian T."/>
            <person name="Baker B.J."/>
            <person name="Shaw L.N."/>
        </authorList>
    </citation>
    <scope>NUCLEOTIDE SEQUENCE [LARGE SCALE GENOMIC DNA]</scope>
    <source>
        <strain evidence="4 5">CWR15</strain>
    </source>
</reference>
<protein>
    <submittedName>
        <fullName evidence="4">YcnI family protein</fullName>
    </submittedName>
</protein>
<proteinExistence type="predicted"/>
<sequence length="235" mass="24378">MMVLRRRRLAQAGALGVFTATAVALTGAPAAAHVTVSPSVTTAGSYTVLTFGVPHGCDKSATTKVSIKMPEQIVSVTPTVNSNWTVQKVMAELNPPVKDSHGNEITQRVTEVVYTAKTPLPADLRDTFELSLKLPDAAGETLAFPAVQTCEQGETPWVEMPAAGQDADELEHPAPTFVLTAKADADAEEAAVQPVSQTTEEPAGGTGVVGWIALVLGALGLVAGGLALLRTRKAA</sequence>
<dbReference type="AlphaFoldDB" id="A0A6M1LA74"/>
<evidence type="ECO:0000313" key="4">
    <source>
        <dbReference type="EMBL" id="NGM15097.1"/>
    </source>
</evidence>
<feature type="signal peptide" evidence="2">
    <location>
        <begin position="1"/>
        <end position="24"/>
    </location>
</feature>
<dbReference type="Gene3D" id="2.60.40.2230">
    <property type="entry name" value="Uncharacterised protein YcnI-like PF07987, DUF1775"/>
    <property type="match status" value="1"/>
</dbReference>
<keyword evidence="1" id="KW-1133">Transmembrane helix</keyword>
<organism evidence="4 5">
    <name type="scientific">Verrucosispora sioxanthis</name>
    <dbReference type="NCBI Taxonomy" id="2499994"/>
    <lineage>
        <taxon>Bacteria</taxon>
        <taxon>Bacillati</taxon>
        <taxon>Actinomycetota</taxon>
        <taxon>Actinomycetes</taxon>
        <taxon>Micromonosporales</taxon>
        <taxon>Micromonosporaceae</taxon>
        <taxon>Micromonospora</taxon>
    </lineage>
</organism>
<comment type="caution">
    <text evidence="4">The sequence shown here is derived from an EMBL/GenBank/DDBJ whole genome shotgun (WGS) entry which is preliminary data.</text>
</comment>
<gene>
    <name evidence="4" type="ORF">ENC19_21835</name>
</gene>
<dbReference type="Pfam" id="PF07987">
    <property type="entry name" value="DUF1775"/>
    <property type="match status" value="1"/>
</dbReference>